<evidence type="ECO:0000256" key="2">
    <source>
        <dbReference type="SAM" id="MobiDB-lite"/>
    </source>
</evidence>
<gene>
    <name evidence="3" type="ORF">METZ01_LOCUS262404</name>
</gene>
<proteinExistence type="predicted"/>
<dbReference type="EMBL" id="UINC01073284">
    <property type="protein sequence ID" value="SVC09550.1"/>
    <property type="molecule type" value="Genomic_DNA"/>
</dbReference>
<feature type="coiled-coil region" evidence="1">
    <location>
        <begin position="166"/>
        <end position="193"/>
    </location>
</feature>
<dbReference type="AlphaFoldDB" id="A0A382JBN6"/>
<accession>A0A382JBN6</accession>
<feature type="compositionally biased region" description="Basic and acidic residues" evidence="2">
    <location>
        <begin position="244"/>
        <end position="254"/>
    </location>
</feature>
<feature type="region of interest" description="Disordered" evidence="2">
    <location>
        <begin position="235"/>
        <end position="254"/>
    </location>
</feature>
<evidence type="ECO:0000313" key="3">
    <source>
        <dbReference type="EMBL" id="SVC09550.1"/>
    </source>
</evidence>
<feature type="non-terminal residue" evidence="3">
    <location>
        <position position="1"/>
    </location>
</feature>
<name>A0A382JBN6_9ZZZZ</name>
<protein>
    <submittedName>
        <fullName evidence="3">Uncharacterized protein</fullName>
    </submittedName>
</protein>
<keyword evidence="1" id="KW-0175">Coiled coil</keyword>
<reference evidence="3" key="1">
    <citation type="submission" date="2018-05" db="EMBL/GenBank/DDBJ databases">
        <authorList>
            <person name="Lanie J.A."/>
            <person name="Ng W.-L."/>
            <person name="Kazmierczak K.M."/>
            <person name="Andrzejewski T.M."/>
            <person name="Davidsen T.M."/>
            <person name="Wayne K.J."/>
            <person name="Tettelin H."/>
            <person name="Glass J.I."/>
            <person name="Rusch D."/>
            <person name="Podicherti R."/>
            <person name="Tsui H.-C.T."/>
            <person name="Winkler M.E."/>
        </authorList>
    </citation>
    <scope>NUCLEOTIDE SEQUENCE</scope>
</reference>
<sequence length="315" mass="36138">EDTVDEMLRKFLALIRNLLFISQSQEDLVVETQSMRSRSPRLLDAAVQQDRILRENQQFMLQLTELSRQTFHISPEIASAIGKTKTAMDRAIAKLEQKQTSSAKNQMNKALQGLNQTAYLLLESANQMQMSGSGSGFAQFMEQMQQMSQAQQGINQGTMQLPQLGMMAQQQMMQQLQQQQEQLKQQLEELLGDNPGQENGGLSKAHDDMEEVIDDFRRKQVDRRTQDRQQRILSRMLDSQKSLTRKDYSEKRKSTTADGIIYSGPFGLPADKGEREMLLINAMEAALQEGHSREYQDMMKQYFRNLQRGENTSDE</sequence>
<evidence type="ECO:0000256" key="1">
    <source>
        <dbReference type="SAM" id="Coils"/>
    </source>
</evidence>
<organism evidence="3">
    <name type="scientific">marine metagenome</name>
    <dbReference type="NCBI Taxonomy" id="408172"/>
    <lineage>
        <taxon>unclassified sequences</taxon>
        <taxon>metagenomes</taxon>
        <taxon>ecological metagenomes</taxon>
    </lineage>
</organism>